<dbReference type="SMART" id="SM00387">
    <property type="entry name" value="HATPase_c"/>
    <property type="match status" value="1"/>
</dbReference>
<dbReference type="InterPro" id="IPR007891">
    <property type="entry name" value="CHASE3"/>
</dbReference>
<dbReference type="Gene3D" id="3.30.565.10">
    <property type="entry name" value="Histidine kinase-like ATPase, C-terminal domain"/>
    <property type="match status" value="1"/>
</dbReference>
<keyword evidence="11" id="KW-1185">Reference proteome</keyword>
<comment type="subcellular location">
    <subcellularLocation>
        <location evidence="2">Membrane</location>
    </subcellularLocation>
</comment>
<keyword evidence="7" id="KW-0472">Membrane</keyword>
<organism evidence="10 11">
    <name type="scientific">Pontibacter lucknowensis</name>
    <dbReference type="NCBI Taxonomy" id="1077936"/>
    <lineage>
        <taxon>Bacteria</taxon>
        <taxon>Pseudomonadati</taxon>
        <taxon>Bacteroidota</taxon>
        <taxon>Cytophagia</taxon>
        <taxon>Cytophagales</taxon>
        <taxon>Hymenobacteraceae</taxon>
        <taxon>Pontibacter</taxon>
    </lineage>
</organism>
<keyword evidence="5" id="KW-0808">Transferase</keyword>
<dbReference type="OrthoDB" id="9766459at2"/>
<dbReference type="Pfam" id="PF00672">
    <property type="entry name" value="HAMP"/>
    <property type="match status" value="1"/>
</dbReference>
<dbReference type="PANTHER" id="PTHR42878">
    <property type="entry name" value="TWO-COMPONENT HISTIDINE KINASE"/>
    <property type="match status" value="1"/>
</dbReference>
<gene>
    <name evidence="10" type="ORF">SAMN05421545_0216</name>
</gene>
<dbReference type="GO" id="GO:0016020">
    <property type="term" value="C:membrane"/>
    <property type="evidence" value="ECO:0007669"/>
    <property type="project" value="UniProtKB-SubCell"/>
</dbReference>
<dbReference type="InterPro" id="IPR003594">
    <property type="entry name" value="HATPase_dom"/>
</dbReference>
<keyword evidence="7" id="KW-1133">Transmembrane helix</keyword>
<dbReference type="RefSeq" id="WP_076420501.1">
    <property type="nucleotide sequence ID" value="NZ_FTNM01000001.1"/>
</dbReference>
<dbReference type="GO" id="GO:0007234">
    <property type="term" value="P:osmosensory signaling via phosphorelay pathway"/>
    <property type="evidence" value="ECO:0007669"/>
    <property type="project" value="TreeGrafter"/>
</dbReference>
<dbReference type="SUPFAM" id="SSF55874">
    <property type="entry name" value="ATPase domain of HSP90 chaperone/DNA topoisomerase II/histidine kinase"/>
    <property type="match status" value="1"/>
</dbReference>
<dbReference type="STRING" id="1077936.SAMN05421545_0216"/>
<dbReference type="Gene3D" id="1.10.287.130">
    <property type="match status" value="1"/>
</dbReference>
<proteinExistence type="predicted"/>
<reference evidence="11" key="1">
    <citation type="submission" date="2017-01" db="EMBL/GenBank/DDBJ databases">
        <authorList>
            <person name="Varghese N."/>
            <person name="Submissions S."/>
        </authorList>
    </citation>
    <scope>NUCLEOTIDE SEQUENCE [LARGE SCALE GENOMIC DNA]</scope>
    <source>
        <strain evidence="11">DM9</strain>
    </source>
</reference>
<evidence type="ECO:0000256" key="5">
    <source>
        <dbReference type="ARBA" id="ARBA00022679"/>
    </source>
</evidence>
<evidence type="ECO:0000256" key="4">
    <source>
        <dbReference type="ARBA" id="ARBA00022553"/>
    </source>
</evidence>
<dbReference type="Gene3D" id="6.10.340.10">
    <property type="match status" value="1"/>
</dbReference>
<dbReference type="PROSITE" id="PS50109">
    <property type="entry name" value="HIS_KIN"/>
    <property type="match status" value="1"/>
</dbReference>
<dbReference type="GO" id="GO:0030295">
    <property type="term" value="F:protein kinase activator activity"/>
    <property type="evidence" value="ECO:0007669"/>
    <property type="project" value="TreeGrafter"/>
</dbReference>
<dbReference type="InterPro" id="IPR003661">
    <property type="entry name" value="HisK_dim/P_dom"/>
</dbReference>
<dbReference type="InterPro" id="IPR003660">
    <property type="entry name" value="HAMP_dom"/>
</dbReference>
<feature type="domain" description="HAMP" evidence="9">
    <location>
        <begin position="210"/>
        <end position="262"/>
    </location>
</feature>
<keyword evidence="4" id="KW-0597">Phosphoprotein</keyword>
<dbReference type="SMART" id="SM00304">
    <property type="entry name" value="HAMP"/>
    <property type="match status" value="1"/>
</dbReference>
<feature type="transmembrane region" description="Helical" evidence="7">
    <location>
        <begin position="189"/>
        <end position="209"/>
    </location>
</feature>
<sequence length="489" mass="56142">MKLSTKLFIGFVLISLLFTTVAIVNFRLSEDVIENMRWVTRSQIVVRNSASLQRNIIDMESGLRGYLLNGNEVFLEPYHEAKRLLTRLREDVRNYTASESQKQKLDKIIRTHDDWITQYAEPLIEMKRSDTLEVSTRAFDMKLDTLVLGEKVLMDTIRSDFRVFNSHEYTLRGERNDRLNTSINTTRQVSTVLTILSVLLGLGWAWYITRIISNRIMKMVTLAEKISKGDYQTQIIDTSKDELSQLSHSLNRMSATIDETFSELDRKNKELDQFAYVVSHDLKAPLRGIEVASRWVEEDMGQNLPDNIKEYLLMMRVRVHRMENLINGILALARVDRNSYVQEVVDVRQLLTEVTDMASAPNGFTINIGPGMPEIYTERVHLHQVFLNLISNAIKYHDREDGHIDITCQEAENFYTFSVSDDGPGIAPEYHERIFVIFQTLQERDAVESTGVGLAIVKKIVERHGGNIWVASSPGQGATFSFTWPKNQA</sequence>
<name>A0A1N6TB83_9BACT</name>
<dbReference type="Proteomes" id="UP000185924">
    <property type="component" value="Unassembled WGS sequence"/>
</dbReference>
<dbReference type="CDD" id="cd00082">
    <property type="entry name" value="HisKA"/>
    <property type="match status" value="1"/>
</dbReference>
<evidence type="ECO:0000256" key="2">
    <source>
        <dbReference type="ARBA" id="ARBA00004370"/>
    </source>
</evidence>
<protein>
    <recommendedName>
        <fullName evidence="3">histidine kinase</fullName>
        <ecNumber evidence="3">2.7.13.3</ecNumber>
    </recommendedName>
</protein>
<evidence type="ECO:0000256" key="1">
    <source>
        <dbReference type="ARBA" id="ARBA00000085"/>
    </source>
</evidence>
<accession>A0A1N6TB83</accession>
<evidence type="ECO:0000313" key="10">
    <source>
        <dbReference type="EMBL" id="SIQ50507.1"/>
    </source>
</evidence>
<dbReference type="CDD" id="cd06225">
    <property type="entry name" value="HAMP"/>
    <property type="match status" value="1"/>
</dbReference>
<dbReference type="PANTHER" id="PTHR42878:SF15">
    <property type="entry name" value="BACTERIOPHYTOCHROME"/>
    <property type="match status" value="1"/>
</dbReference>
<evidence type="ECO:0000256" key="3">
    <source>
        <dbReference type="ARBA" id="ARBA00012438"/>
    </source>
</evidence>
<dbReference type="CDD" id="cd19410">
    <property type="entry name" value="HK9-like_sensor"/>
    <property type="match status" value="1"/>
</dbReference>
<dbReference type="PRINTS" id="PR00344">
    <property type="entry name" value="BCTRLSENSOR"/>
</dbReference>
<dbReference type="InterPro" id="IPR050351">
    <property type="entry name" value="BphY/WalK/GraS-like"/>
</dbReference>
<dbReference type="PROSITE" id="PS50885">
    <property type="entry name" value="HAMP"/>
    <property type="match status" value="1"/>
</dbReference>
<keyword evidence="6 10" id="KW-0418">Kinase</keyword>
<dbReference type="SUPFAM" id="SSF47384">
    <property type="entry name" value="Homodimeric domain of signal transducing histidine kinase"/>
    <property type="match status" value="1"/>
</dbReference>
<dbReference type="GO" id="GO:0000156">
    <property type="term" value="F:phosphorelay response regulator activity"/>
    <property type="evidence" value="ECO:0007669"/>
    <property type="project" value="TreeGrafter"/>
</dbReference>
<dbReference type="InterPro" id="IPR005467">
    <property type="entry name" value="His_kinase_dom"/>
</dbReference>
<dbReference type="SUPFAM" id="SSF158472">
    <property type="entry name" value="HAMP domain-like"/>
    <property type="match status" value="1"/>
</dbReference>
<dbReference type="EC" id="2.7.13.3" evidence="3"/>
<dbReference type="Pfam" id="PF05227">
    <property type="entry name" value="CHASE3"/>
    <property type="match status" value="1"/>
</dbReference>
<keyword evidence="7" id="KW-0812">Transmembrane</keyword>
<dbReference type="GO" id="GO:0000155">
    <property type="term" value="F:phosphorelay sensor kinase activity"/>
    <property type="evidence" value="ECO:0007669"/>
    <property type="project" value="InterPro"/>
</dbReference>
<evidence type="ECO:0000256" key="7">
    <source>
        <dbReference type="SAM" id="Phobius"/>
    </source>
</evidence>
<dbReference type="SMART" id="SM00388">
    <property type="entry name" value="HisKA"/>
    <property type="match status" value="1"/>
</dbReference>
<dbReference type="InterPro" id="IPR004358">
    <property type="entry name" value="Sig_transdc_His_kin-like_C"/>
</dbReference>
<dbReference type="InterPro" id="IPR036890">
    <property type="entry name" value="HATPase_C_sf"/>
</dbReference>
<dbReference type="Pfam" id="PF00512">
    <property type="entry name" value="HisKA"/>
    <property type="match status" value="1"/>
</dbReference>
<dbReference type="FunFam" id="3.30.565.10:FF:000006">
    <property type="entry name" value="Sensor histidine kinase WalK"/>
    <property type="match status" value="1"/>
</dbReference>
<evidence type="ECO:0000259" key="9">
    <source>
        <dbReference type="PROSITE" id="PS50885"/>
    </source>
</evidence>
<evidence type="ECO:0000259" key="8">
    <source>
        <dbReference type="PROSITE" id="PS50109"/>
    </source>
</evidence>
<dbReference type="AlphaFoldDB" id="A0A1N6TB83"/>
<comment type="catalytic activity">
    <reaction evidence="1">
        <text>ATP + protein L-histidine = ADP + protein N-phospho-L-histidine.</text>
        <dbReference type="EC" id="2.7.13.3"/>
    </reaction>
</comment>
<dbReference type="Pfam" id="PF02518">
    <property type="entry name" value="HATPase_c"/>
    <property type="match status" value="1"/>
</dbReference>
<feature type="domain" description="Histidine kinase" evidence="8">
    <location>
        <begin position="277"/>
        <end position="488"/>
    </location>
</feature>
<dbReference type="InterPro" id="IPR036097">
    <property type="entry name" value="HisK_dim/P_sf"/>
</dbReference>
<evidence type="ECO:0000313" key="11">
    <source>
        <dbReference type="Proteomes" id="UP000185924"/>
    </source>
</evidence>
<dbReference type="EMBL" id="FTNM01000001">
    <property type="protein sequence ID" value="SIQ50507.1"/>
    <property type="molecule type" value="Genomic_DNA"/>
</dbReference>
<evidence type="ECO:0000256" key="6">
    <source>
        <dbReference type="ARBA" id="ARBA00022777"/>
    </source>
</evidence>